<protein>
    <submittedName>
        <fullName evidence="2">Oxidoreductase</fullName>
    </submittedName>
</protein>
<evidence type="ECO:0000313" key="3">
    <source>
        <dbReference type="Proteomes" id="UP000077752"/>
    </source>
</evidence>
<evidence type="ECO:0000256" key="1">
    <source>
        <dbReference type="ARBA" id="ARBA00006484"/>
    </source>
</evidence>
<dbReference type="PRINTS" id="PR00080">
    <property type="entry name" value="SDRFAMILY"/>
</dbReference>
<accession>A0A177SVJ6</accession>
<sequence>MPQPTQYNATLAGKVALVTGAGTDGDGIGIGKAIAIVLAGEGARVCLVDRDAERAEQTCATIRDMGGEAFVAAGDVTARADCSRFVEETLGRYGRLDILVNNVGVATPVALDAEDESAWSRVLDLNLTSAMLMSRYAVAAMIRNGGGSIVNISSIAGIRAHGSLAYGPSKAAMAALARELTVLYGRQGIRANTVAPGHVLTPLAQSLLPEEMRAKRRNVGPLGLEGDAWDIALAVRFLASDEARFVTGVHLPVDGGVSEIGPMAGHALIEAGARATH</sequence>
<dbReference type="GO" id="GO:0048038">
    <property type="term" value="F:quinone binding"/>
    <property type="evidence" value="ECO:0007669"/>
    <property type="project" value="TreeGrafter"/>
</dbReference>
<dbReference type="EMBL" id="LUCV01000004">
    <property type="protein sequence ID" value="OAI94809.1"/>
    <property type="molecule type" value="Genomic_DNA"/>
</dbReference>
<comment type="similarity">
    <text evidence="1">Belongs to the short-chain dehydrogenases/reductases (SDR) family.</text>
</comment>
<reference evidence="2 3" key="1">
    <citation type="submission" date="2016-03" db="EMBL/GenBank/DDBJ databases">
        <title>Draft Genome Assembly of Pseudomonas putida strain CBF10-2.</title>
        <authorList>
            <person name="Iyer R.S."/>
            <person name="Damania A."/>
        </authorList>
    </citation>
    <scope>NUCLEOTIDE SEQUENCE [LARGE SCALE GENOMIC DNA]</scope>
    <source>
        <strain evidence="2 3">CBF10-2</strain>
    </source>
</reference>
<name>A0A177SVJ6_PSEPU</name>
<organism evidence="2 3">
    <name type="scientific">Pseudomonas putida</name>
    <name type="common">Arthrobacter siderocapsulatus</name>
    <dbReference type="NCBI Taxonomy" id="303"/>
    <lineage>
        <taxon>Bacteria</taxon>
        <taxon>Pseudomonadati</taxon>
        <taxon>Pseudomonadota</taxon>
        <taxon>Gammaproteobacteria</taxon>
        <taxon>Pseudomonadales</taxon>
        <taxon>Pseudomonadaceae</taxon>
        <taxon>Pseudomonas</taxon>
    </lineage>
</organism>
<dbReference type="GO" id="GO:0006633">
    <property type="term" value="P:fatty acid biosynthetic process"/>
    <property type="evidence" value="ECO:0007669"/>
    <property type="project" value="TreeGrafter"/>
</dbReference>
<proteinExistence type="inferred from homology"/>
<dbReference type="NCBIfam" id="NF005559">
    <property type="entry name" value="PRK07231.1"/>
    <property type="match status" value="1"/>
</dbReference>
<dbReference type="Gene3D" id="3.40.50.720">
    <property type="entry name" value="NAD(P)-binding Rossmann-like Domain"/>
    <property type="match status" value="1"/>
</dbReference>
<dbReference type="FunFam" id="3.40.50.720:FF:000084">
    <property type="entry name" value="Short-chain dehydrogenase reductase"/>
    <property type="match status" value="1"/>
</dbReference>
<dbReference type="InterPro" id="IPR036291">
    <property type="entry name" value="NAD(P)-bd_dom_sf"/>
</dbReference>
<evidence type="ECO:0000313" key="2">
    <source>
        <dbReference type="EMBL" id="OAI94809.1"/>
    </source>
</evidence>
<dbReference type="Pfam" id="PF13561">
    <property type="entry name" value="adh_short_C2"/>
    <property type="match status" value="1"/>
</dbReference>
<dbReference type="AlphaFoldDB" id="A0A177SVJ6"/>
<dbReference type="PANTHER" id="PTHR42760:SF122">
    <property type="entry name" value="NAD(P)-BINDING PROTEIN"/>
    <property type="match status" value="1"/>
</dbReference>
<dbReference type="SUPFAM" id="SSF51735">
    <property type="entry name" value="NAD(P)-binding Rossmann-fold domains"/>
    <property type="match status" value="1"/>
</dbReference>
<dbReference type="PRINTS" id="PR00081">
    <property type="entry name" value="GDHRDH"/>
</dbReference>
<dbReference type="GO" id="GO:0016616">
    <property type="term" value="F:oxidoreductase activity, acting on the CH-OH group of donors, NAD or NADP as acceptor"/>
    <property type="evidence" value="ECO:0007669"/>
    <property type="project" value="TreeGrafter"/>
</dbReference>
<dbReference type="InterPro" id="IPR002347">
    <property type="entry name" value="SDR_fam"/>
</dbReference>
<dbReference type="RefSeq" id="WP_064301380.1">
    <property type="nucleotide sequence ID" value="NZ_LUCV01000004.1"/>
</dbReference>
<dbReference type="Proteomes" id="UP000077752">
    <property type="component" value="Unassembled WGS sequence"/>
</dbReference>
<dbReference type="CDD" id="cd05233">
    <property type="entry name" value="SDR_c"/>
    <property type="match status" value="1"/>
</dbReference>
<comment type="caution">
    <text evidence="2">The sequence shown here is derived from an EMBL/GenBank/DDBJ whole genome shotgun (WGS) entry which is preliminary data.</text>
</comment>
<dbReference type="PANTHER" id="PTHR42760">
    <property type="entry name" value="SHORT-CHAIN DEHYDROGENASES/REDUCTASES FAMILY MEMBER"/>
    <property type="match status" value="1"/>
</dbReference>
<gene>
    <name evidence="2" type="ORF">AYO28_07210</name>
</gene>